<dbReference type="AlphaFoldDB" id="A0A5B8MET1"/>
<dbReference type="Gene3D" id="3.10.20.30">
    <property type="match status" value="1"/>
</dbReference>
<dbReference type="PIRSF" id="PIRSF037379">
    <property type="entry name" value="Ubiquitin-related_modifier_1"/>
    <property type="match status" value="1"/>
</dbReference>
<name>A0A5B8MET1_9CHLO</name>
<accession>A0A5B8MET1</accession>
<sequence length="99" mass="11220">MVWVYLQFSGGLETLFDNVKSHKVDIPSKKPDRTTVKSVVSYIQKKMLKKNPEMFLKGKELRPGILVLINDIDWELGGKEECIVESNDVVLFLSTLHGG</sequence>
<dbReference type="InterPro" id="IPR016155">
    <property type="entry name" value="Mopterin_synth/thiamin_S_b"/>
</dbReference>
<dbReference type="InterPro" id="IPR012675">
    <property type="entry name" value="Beta-grasp_dom_sf"/>
</dbReference>
<dbReference type="InterPro" id="IPR015221">
    <property type="entry name" value="Urm1"/>
</dbReference>
<keyword evidence="9" id="KW-1185">Reference proteome</keyword>
<keyword evidence="4 5" id="KW-0833">Ubl conjugation pathway</keyword>
<evidence type="ECO:0000313" key="8">
    <source>
        <dbReference type="EMBL" id="QDZ19138.1"/>
    </source>
</evidence>
<keyword evidence="2 5" id="KW-1017">Isopeptide bond</keyword>
<evidence type="ECO:0000313" key="7">
    <source>
        <dbReference type="EMBL" id="CAD9719298.1"/>
    </source>
</evidence>
<evidence type="ECO:0000256" key="3">
    <source>
        <dbReference type="ARBA" id="ARBA00022694"/>
    </source>
</evidence>
<dbReference type="GO" id="GO:0005829">
    <property type="term" value="C:cytosol"/>
    <property type="evidence" value="ECO:0007669"/>
    <property type="project" value="UniProtKB-UniRule"/>
</dbReference>
<evidence type="ECO:0000256" key="5">
    <source>
        <dbReference type="HAMAP-Rule" id="MF_03048"/>
    </source>
</evidence>
<dbReference type="GO" id="GO:0034227">
    <property type="term" value="P:tRNA thio-modification"/>
    <property type="evidence" value="ECO:0007669"/>
    <property type="project" value="UniProtKB-UniRule"/>
</dbReference>
<dbReference type="GO" id="GO:0032447">
    <property type="term" value="P:protein urmylation"/>
    <property type="evidence" value="ECO:0007669"/>
    <property type="project" value="UniProtKB-UniRule"/>
</dbReference>
<organism evidence="8 9">
    <name type="scientific">Chloropicon primus</name>
    <dbReference type="NCBI Taxonomy" id="1764295"/>
    <lineage>
        <taxon>Eukaryota</taxon>
        <taxon>Viridiplantae</taxon>
        <taxon>Chlorophyta</taxon>
        <taxon>Chloropicophyceae</taxon>
        <taxon>Chloropicales</taxon>
        <taxon>Chloropicaceae</taxon>
        <taxon>Chloropicon</taxon>
    </lineage>
</organism>
<dbReference type="EMBL" id="HBHL01012480">
    <property type="protein sequence ID" value="CAD9719298.1"/>
    <property type="molecule type" value="Transcribed_RNA"/>
</dbReference>
<feature type="cross-link" description="Glycyl lysine isopeptide (Gly-Lys) (interchain with K-? in acceptor proteins)" evidence="5">
    <location>
        <position position="99"/>
    </location>
</feature>
<dbReference type="EMBL" id="CP031035">
    <property type="protein sequence ID" value="QDZ19138.1"/>
    <property type="molecule type" value="Genomic_DNA"/>
</dbReference>
<dbReference type="CDD" id="cd01764">
    <property type="entry name" value="Ubl_Urm1"/>
    <property type="match status" value="1"/>
</dbReference>
<comment type="function">
    <text evidence="5">Acts as a sulfur carrier required for 2-thiolation of mcm(5)S(2)U at tRNA wobble positions of cytosolic tRNA(Lys), tRNA(Glu) and tRNA(Gln). Serves as sulfur donor in tRNA 2-thiolation reaction by being thiocarboxylated (-COSH) at its C-terminus by MOCS3. The sulfur is then transferred to tRNA to form 2-thiolation of mcm(5)S(2)U. Also acts as a ubiquitin-like protein (UBL) that is covalently conjugated via an isopeptide bond to lysine residues of target proteins. The thiocarboxylated form serves as substrate for conjugation and oxidative stress specifically induces the formation of UBL-protein conjugates.</text>
</comment>
<keyword evidence="3 5" id="KW-0819">tRNA processing</keyword>
<evidence type="ECO:0000256" key="2">
    <source>
        <dbReference type="ARBA" id="ARBA00022499"/>
    </source>
</evidence>
<dbReference type="HAMAP" id="MF_03048">
    <property type="entry name" value="Urm1"/>
    <property type="match status" value="1"/>
</dbReference>
<dbReference type="PANTHER" id="PTHR14986">
    <property type="entry name" value="RURM1 PROTEIN"/>
    <property type="match status" value="1"/>
</dbReference>
<reference evidence="7" key="2">
    <citation type="submission" date="2021-01" db="EMBL/GenBank/DDBJ databases">
        <authorList>
            <person name="Corre E."/>
            <person name="Pelletier E."/>
            <person name="Niang G."/>
            <person name="Scheremetjew M."/>
            <person name="Finn R."/>
            <person name="Kale V."/>
            <person name="Holt S."/>
            <person name="Cochrane G."/>
            <person name="Meng A."/>
            <person name="Brown T."/>
            <person name="Cohen L."/>
        </authorList>
    </citation>
    <scope>NUCLEOTIDE SEQUENCE</scope>
    <source>
        <strain evidence="7">CCMP1205</strain>
    </source>
</reference>
<evidence type="ECO:0000313" key="9">
    <source>
        <dbReference type="Proteomes" id="UP000316726"/>
    </source>
</evidence>
<proteinExistence type="inferred from homology"/>
<comment type="similarity">
    <text evidence="5 6">Belongs to the URM1 family.</text>
</comment>
<evidence type="ECO:0000256" key="4">
    <source>
        <dbReference type="ARBA" id="ARBA00022786"/>
    </source>
</evidence>
<dbReference type="OrthoDB" id="10248987at2759"/>
<protein>
    <recommendedName>
        <fullName evidence="5">Ubiquitin-related modifier 1 homolog</fullName>
    </recommendedName>
</protein>
<dbReference type="GO" id="GO:0002098">
    <property type="term" value="P:tRNA wobble uridine modification"/>
    <property type="evidence" value="ECO:0007669"/>
    <property type="project" value="UniProtKB-UniRule"/>
</dbReference>
<dbReference type="Proteomes" id="UP000316726">
    <property type="component" value="Chromosome 2"/>
</dbReference>
<gene>
    <name evidence="8" type="ORF">A3770_02p16560</name>
    <name evidence="7" type="ORF">CPRI1469_LOCUS8164</name>
</gene>
<dbReference type="SUPFAM" id="SSF54285">
    <property type="entry name" value="MoaD/ThiS"/>
    <property type="match status" value="1"/>
</dbReference>
<reference evidence="8 9" key="1">
    <citation type="submission" date="2018-07" db="EMBL/GenBank/DDBJ databases">
        <title>The complete nuclear genome of the prasinophyte Chloropicon primus (CCMP1205).</title>
        <authorList>
            <person name="Pombert J.-F."/>
            <person name="Otis C."/>
            <person name="Turmel M."/>
            <person name="Lemieux C."/>
        </authorList>
    </citation>
    <scope>NUCLEOTIDE SEQUENCE [LARGE SCALE GENOMIC DNA]</scope>
    <source>
        <strain evidence="8 9">CCMP1205</strain>
    </source>
</reference>
<dbReference type="UniPathway" id="UPA00988"/>
<comment type="PTM">
    <text evidence="5">C-terminal thiocarboxylation occurs in 2 steps, it is first acyl-adenylated (-COAMP) via the hesA/moeB/thiF part of the MOCS3/UBA4 homolog, then thiocarboxylated (-COSH) via the rhodanese domain of the MOCS3/UBA4 homolog.</text>
</comment>
<keyword evidence="1 5" id="KW-0963">Cytoplasm</keyword>
<dbReference type="STRING" id="1764295.A0A5B8MET1"/>
<evidence type="ECO:0000256" key="1">
    <source>
        <dbReference type="ARBA" id="ARBA00022490"/>
    </source>
</evidence>
<dbReference type="Pfam" id="PF09138">
    <property type="entry name" value="Urm1"/>
    <property type="match status" value="1"/>
</dbReference>
<evidence type="ECO:0000256" key="6">
    <source>
        <dbReference type="RuleBase" id="RU361182"/>
    </source>
</evidence>
<comment type="subcellular location">
    <subcellularLocation>
        <location evidence="5 6">Cytoplasm</location>
    </subcellularLocation>
</comment>
<feature type="modified residue" description="1-thioglycine" evidence="5">
    <location>
        <position position="99"/>
    </location>
</feature>
<comment type="pathway">
    <text evidence="5 6">tRNA modification; 5-methoxycarbonylmethyl-2-thiouridine-tRNA biosynthesis.</text>
</comment>